<evidence type="ECO:0000256" key="2">
    <source>
        <dbReference type="SAM" id="Phobius"/>
    </source>
</evidence>
<keyword evidence="4" id="KW-1185">Reference proteome</keyword>
<gene>
    <name evidence="3" type="ORF">ACFP57_03735</name>
</gene>
<dbReference type="EMBL" id="JBHSUA010000009">
    <property type="protein sequence ID" value="MFC6396100.1"/>
    <property type="molecule type" value="Genomic_DNA"/>
</dbReference>
<keyword evidence="2" id="KW-0812">Transmembrane</keyword>
<proteinExistence type="predicted"/>
<feature type="compositionally biased region" description="Low complexity" evidence="1">
    <location>
        <begin position="223"/>
        <end position="234"/>
    </location>
</feature>
<dbReference type="RefSeq" id="WP_343885284.1">
    <property type="nucleotide sequence ID" value="NZ_BAAAKI010000004.1"/>
</dbReference>
<evidence type="ECO:0000256" key="1">
    <source>
        <dbReference type="SAM" id="MobiDB-lite"/>
    </source>
</evidence>
<feature type="transmembrane region" description="Helical" evidence="2">
    <location>
        <begin position="84"/>
        <end position="106"/>
    </location>
</feature>
<keyword evidence="2" id="KW-1133">Transmembrane helix</keyword>
<keyword evidence="2" id="KW-0472">Membrane</keyword>
<evidence type="ECO:0000313" key="3">
    <source>
        <dbReference type="EMBL" id="MFC6396100.1"/>
    </source>
</evidence>
<organism evidence="3 4">
    <name type="scientific">Luteococcus sanguinis</name>
    <dbReference type="NCBI Taxonomy" id="174038"/>
    <lineage>
        <taxon>Bacteria</taxon>
        <taxon>Bacillati</taxon>
        <taxon>Actinomycetota</taxon>
        <taxon>Actinomycetes</taxon>
        <taxon>Propionibacteriales</taxon>
        <taxon>Propionibacteriaceae</taxon>
        <taxon>Luteococcus</taxon>
    </lineage>
</organism>
<dbReference type="Proteomes" id="UP001596266">
    <property type="component" value="Unassembled WGS sequence"/>
</dbReference>
<protein>
    <submittedName>
        <fullName evidence="3">Uncharacterized protein</fullName>
    </submittedName>
</protein>
<sequence length="265" mass="28009">MVEKAKRFREPFAWFLVACAVVQLLVSLGRWYYLHDRNQSGWADAARTLSGSPTTLTLVIALTLAVLACSLWSPATEKARGVGVAAVTVLGLSSVVSLAMLIAGLQSHASTFVLRVLDLVGGLVDLAIKVACVVVIWRFSRTAAQSADEVVPGLPRVPERSLQPASWTADQAVGAAWSRAGDAASGARADAMGATAHGWQPASRAPALPELPVAPQRRDVPWATAGQQAAGETGVRPWEPEADPTHTTAPVPRQWRPLGTDDPTS</sequence>
<feature type="transmembrane region" description="Helical" evidence="2">
    <location>
        <begin position="12"/>
        <end position="33"/>
    </location>
</feature>
<feature type="region of interest" description="Disordered" evidence="1">
    <location>
        <begin position="188"/>
        <end position="265"/>
    </location>
</feature>
<name>A0ABW1X0P2_9ACTN</name>
<feature type="transmembrane region" description="Helical" evidence="2">
    <location>
        <begin position="112"/>
        <end position="137"/>
    </location>
</feature>
<feature type="compositionally biased region" description="Low complexity" evidence="1">
    <location>
        <begin position="188"/>
        <end position="198"/>
    </location>
</feature>
<comment type="caution">
    <text evidence="3">The sequence shown here is derived from an EMBL/GenBank/DDBJ whole genome shotgun (WGS) entry which is preliminary data.</text>
</comment>
<accession>A0ABW1X0P2</accession>
<reference evidence="4" key="1">
    <citation type="journal article" date="2019" name="Int. J. Syst. Evol. Microbiol.">
        <title>The Global Catalogue of Microorganisms (GCM) 10K type strain sequencing project: providing services to taxonomists for standard genome sequencing and annotation.</title>
        <authorList>
            <consortium name="The Broad Institute Genomics Platform"/>
            <consortium name="The Broad Institute Genome Sequencing Center for Infectious Disease"/>
            <person name="Wu L."/>
            <person name="Ma J."/>
        </authorList>
    </citation>
    <scope>NUCLEOTIDE SEQUENCE [LARGE SCALE GENOMIC DNA]</scope>
    <source>
        <strain evidence="4">CGMCC 1.15277</strain>
    </source>
</reference>
<evidence type="ECO:0000313" key="4">
    <source>
        <dbReference type="Proteomes" id="UP001596266"/>
    </source>
</evidence>
<feature type="transmembrane region" description="Helical" evidence="2">
    <location>
        <begin position="53"/>
        <end position="72"/>
    </location>
</feature>